<comment type="caution">
    <text evidence="3">The sequence shown here is derived from an EMBL/GenBank/DDBJ whole genome shotgun (WGS) entry which is preliminary data.</text>
</comment>
<dbReference type="InterPro" id="IPR027828">
    <property type="entry name" value="DUF4465"/>
</dbReference>
<feature type="signal peptide" evidence="1">
    <location>
        <begin position="1"/>
        <end position="19"/>
    </location>
</feature>
<protein>
    <submittedName>
        <fullName evidence="3">DUF4465 domain-containing protein</fullName>
    </submittedName>
</protein>
<proteinExistence type="predicted"/>
<dbReference type="Proteomes" id="UP000474077">
    <property type="component" value="Unassembled WGS sequence"/>
</dbReference>
<dbReference type="Gene3D" id="2.60.120.1350">
    <property type="entry name" value="Protein of unknown function DUF4465"/>
    <property type="match status" value="1"/>
</dbReference>
<reference evidence="2 5" key="2">
    <citation type="journal article" date="2019" name="Nat. Med.">
        <title>A library of human gut bacterial isolates paired with longitudinal multiomics data enables mechanistic microbiome research.</title>
        <authorList>
            <person name="Poyet M."/>
            <person name="Groussin M."/>
            <person name="Gibbons S.M."/>
            <person name="Avila-Pacheco J."/>
            <person name="Jiang X."/>
            <person name="Kearney S.M."/>
            <person name="Perrotta A.R."/>
            <person name="Berdy B."/>
            <person name="Zhao S."/>
            <person name="Lieberman T.D."/>
            <person name="Swanson P.K."/>
            <person name="Smith M."/>
            <person name="Roesemann S."/>
            <person name="Alexander J.E."/>
            <person name="Rich S.A."/>
            <person name="Livny J."/>
            <person name="Vlamakis H."/>
            <person name="Clish C."/>
            <person name="Bullock K."/>
            <person name="Deik A."/>
            <person name="Scott J."/>
            <person name="Pierce K.A."/>
            <person name="Xavier R.J."/>
            <person name="Alm E.J."/>
        </authorList>
    </citation>
    <scope>NUCLEOTIDE SEQUENCE [LARGE SCALE GENOMIC DNA]</scope>
    <source>
        <strain evidence="2 5">BIOML-A73</strain>
    </source>
</reference>
<dbReference type="AlphaFoldDB" id="A0A415KEF9"/>
<keyword evidence="1" id="KW-0732">Signal</keyword>
<accession>A0A415KEF9</accession>
<evidence type="ECO:0000313" key="3">
    <source>
        <dbReference type="EMBL" id="RHL34672.1"/>
    </source>
</evidence>
<evidence type="ECO:0000313" key="2">
    <source>
        <dbReference type="EMBL" id="KAB6082814.1"/>
    </source>
</evidence>
<evidence type="ECO:0000256" key="1">
    <source>
        <dbReference type="SAM" id="SignalP"/>
    </source>
</evidence>
<dbReference type="Proteomes" id="UP000284495">
    <property type="component" value="Unassembled WGS sequence"/>
</dbReference>
<dbReference type="EMBL" id="WDER01000025">
    <property type="protein sequence ID" value="KAB6082814.1"/>
    <property type="molecule type" value="Genomic_DNA"/>
</dbReference>
<dbReference type="PROSITE" id="PS51257">
    <property type="entry name" value="PROKAR_LIPOPROTEIN"/>
    <property type="match status" value="1"/>
</dbReference>
<dbReference type="Pfam" id="PF14717">
    <property type="entry name" value="DUF4465"/>
    <property type="match status" value="1"/>
</dbReference>
<evidence type="ECO:0000313" key="4">
    <source>
        <dbReference type="Proteomes" id="UP000284495"/>
    </source>
</evidence>
<sequence>MKKLSLLLLLSVFVFCGCSDDDDDIKNEVVVSFEKKLTDAESEFAPTGNQPTGYDVFETNIKDNQSLIECNHYYAAWGFAGGFTYTNKTDISTPGSSNNSAITGKGKDGTTYLTIYTNSYNTAKLTNLKGEYGFKGAWVTNATYAYLAVKNGDDGSDPSYVKKFTNDDWFKITAVGYKANDNEIGRVDFYLADFRNGKTEIVNTWKWFDWSSIKDADYIKFEMSSTDNSEYENEEGVLVSSMNTPSYFCLDGITLIED</sequence>
<evidence type="ECO:0000313" key="5">
    <source>
        <dbReference type="Proteomes" id="UP000474077"/>
    </source>
</evidence>
<reference evidence="3 4" key="1">
    <citation type="submission" date="2018-08" db="EMBL/GenBank/DDBJ databases">
        <title>A genome reference for cultivated species of the human gut microbiota.</title>
        <authorList>
            <person name="Zou Y."/>
            <person name="Xue W."/>
            <person name="Luo G."/>
        </authorList>
    </citation>
    <scope>NUCLEOTIDE SEQUENCE [LARGE SCALE GENOMIC DNA]</scope>
    <source>
        <strain evidence="3 4">AF38-2</strain>
    </source>
</reference>
<organism evidence="3 4">
    <name type="scientific">Bacteroides xylanisolvens</name>
    <dbReference type="NCBI Taxonomy" id="371601"/>
    <lineage>
        <taxon>Bacteria</taxon>
        <taxon>Pseudomonadati</taxon>
        <taxon>Bacteroidota</taxon>
        <taxon>Bacteroidia</taxon>
        <taxon>Bacteroidales</taxon>
        <taxon>Bacteroidaceae</taxon>
        <taxon>Bacteroides</taxon>
    </lineage>
</organism>
<name>A0A415KEF9_9BACE</name>
<dbReference type="EMBL" id="QROO01000027">
    <property type="protein sequence ID" value="RHL34672.1"/>
    <property type="molecule type" value="Genomic_DNA"/>
</dbReference>
<dbReference type="RefSeq" id="WP_049702446.1">
    <property type="nucleotide sequence ID" value="NZ_JAASHA010000001.1"/>
</dbReference>
<gene>
    <name evidence="3" type="ORF">DW027_18430</name>
    <name evidence="2" type="ORF">GA560_10980</name>
</gene>
<feature type="chain" id="PRO_5036350343" evidence="1">
    <location>
        <begin position="20"/>
        <end position="258"/>
    </location>
</feature>